<dbReference type="Pfam" id="PF04586">
    <property type="entry name" value="Peptidase_S78"/>
    <property type="match status" value="1"/>
</dbReference>
<evidence type="ECO:0000259" key="6">
    <source>
        <dbReference type="Pfam" id="PF04586"/>
    </source>
</evidence>
<feature type="region of interest" description="Disordered" evidence="5">
    <location>
        <begin position="175"/>
        <end position="195"/>
    </location>
</feature>
<evidence type="ECO:0000256" key="2">
    <source>
        <dbReference type="ARBA" id="ARBA00022612"/>
    </source>
</evidence>
<dbReference type="RefSeq" id="WP_372466274.1">
    <property type="nucleotide sequence ID" value="NZ_JBFDTY010000024.1"/>
</dbReference>
<evidence type="ECO:0000313" key="8">
    <source>
        <dbReference type="EMBL" id="MFA2795480.1"/>
    </source>
</evidence>
<evidence type="ECO:0000259" key="7">
    <source>
        <dbReference type="Pfam" id="PF05065"/>
    </source>
</evidence>
<dbReference type="Gene3D" id="3.30.2320.10">
    <property type="entry name" value="hypothetical protein PF0899 domain"/>
    <property type="match status" value="1"/>
</dbReference>
<dbReference type="NCBIfam" id="TIGR01543">
    <property type="entry name" value="proheadase_HK97"/>
    <property type="match status" value="1"/>
</dbReference>
<dbReference type="InterPro" id="IPR054612">
    <property type="entry name" value="Phage_capsid-like_C"/>
</dbReference>
<evidence type="ECO:0000256" key="3">
    <source>
        <dbReference type="ARBA" id="ARBA00022670"/>
    </source>
</evidence>
<dbReference type="InterPro" id="IPR054613">
    <property type="entry name" value="Peptidase_S78_dom"/>
</dbReference>
<dbReference type="Gene3D" id="3.30.2400.10">
    <property type="entry name" value="Major capsid protein gp5"/>
    <property type="match status" value="1"/>
</dbReference>
<comment type="caution">
    <text evidence="8">The sequence shown here is derived from an EMBL/GenBank/DDBJ whole genome shotgun (WGS) entry which is preliminary data.</text>
</comment>
<gene>
    <name evidence="8" type="ORF">AB1I70_29925</name>
</gene>
<dbReference type="NCBIfam" id="TIGR01554">
    <property type="entry name" value="major_cap_HK97"/>
    <property type="match status" value="1"/>
</dbReference>
<keyword evidence="4" id="KW-0378">Hydrolase</keyword>
<keyword evidence="9" id="KW-1185">Reference proteome</keyword>
<dbReference type="Pfam" id="PF05065">
    <property type="entry name" value="Phage_capsid"/>
    <property type="match status" value="1"/>
</dbReference>
<evidence type="ECO:0000256" key="1">
    <source>
        <dbReference type="ARBA" id="ARBA00004328"/>
    </source>
</evidence>
<reference evidence="8 9" key="1">
    <citation type="submission" date="2024-06" db="EMBL/GenBank/DDBJ databases">
        <title>Genetic profile and toxigenic potential of Bacillus cereus isolates from a Norwegian ice cream production plant,.</title>
        <authorList>
            <person name="Lindback T."/>
            <person name="Llarena A.-K."/>
            <person name="O'Sullivan K."/>
            <person name="Monshaugen M."/>
            <person name="Holmemo C.W."/>
            <person name="Aspholm M."/>
        </authorList>
    </citation>
    <scope>NUCLEOTIDE SEQUENCE [LARGE SCALE GENOMIC DNA]</scope>
    <source>
        <strain evidence="8 9">NVH-YM330</strain>
    </source>
</reference>
<comment type="subcellular location">
    <subcellularLocation>
        <location evidence="1">Virion</location>
    </subcellularLocation>
</comment>
<evidence type="ECO:0000313" key="9">
    <source>
        <dbReference type="Proteomes" id="UP001571110"/>
    </source>
</evidence>
<protein>
    <submittedName>
        <fullName evidence="8">Phage major capsid protein</fullName>
    </submittedName>
</protein>
<dbReference type="InterPro" id="IPR024455">
    <property type="entry name" value="Phage_capsid"/>
</dbReference>
<dbReference type="SUPFAM" id="SSF56563">
    <property type="entry name" value="Major capsid protein gp5"/>
    <property type="match status" value="1"/>
</dbReference>
<evidence type="ECO:0000256" key="4">
    <source>
        <dbReference type="ARBA" id="ARBA00022801"/>
    </source>
</evidence>
<dbReference type="Proteomes" id="UP001571110">
    <property type="component" value="Unassembled WGS sequence"/>
</dbReference>
<organism evidence="8 9">
    <name type="scientific">Bacillus mobilis</name>
    <dbReference type="NCBI Taxonomy" id="2026190"/>
    <lineage>
        <taxon>Bacteria</taxon>
        <taxon>Bacillati</taxon>
        <taxon>Bacillota</taxon>
        <taxon>Bacilli</taxon>
        <taxon>Bacillales</taxon>
        <taxon>Bacillaceae</taxon>
        <taxon>Bacillus</taxon>
        <taxon>Bacillus cereus group</taxon>
    </lineage>
</organism>
<dbReference type="InterPro" id="IPR006433">
    <property type="entry name" value="Prohead_protease"/>
</dbReference>
<accession>A0ABV4S307</accession>
<feature type="domain" description="Phage capsid-like C-terminal" evidence="7">
    <location>
        <begin position="247"/>
        <end position="502"/>
    </location>
</feature>
<keyword evidence="2" id="KW-1188">Viral release from host cell</keyword>
<name>A0ABV4S307_9BACI</name>
<proteinExistence type="predicted"/>
<evidence type="ECO:0000256" key="5">
    <source>
        <dbReference type="SAM" id="MobiDB-lite"/>
    </source>
</evidence>
<keyword evidence="3" id="KW-0645">Protease</keyword>
<dbReference type="EMBL" id="JBFDTY010000024">
    <property type="protein sequence ID" value="MFA2795480.1"/>
    <property type="molecule type" value="Genomic_DNA"/>
</dbReference>
<feature type="domain" description="Prohead serine protease" evidence="6">
    <location>
        <begin position="12"/>
        <end position="169"/>
    </location>
</feature>
<sequence>MQLETRTLTQPVECRANEENNSLTVTGYAVRYNEESEPLEYGFREIIKPNAFSESIKKRNIIALHQHDDKQLLASTKANTLRLEERADGIYFEMDLLETRKELYELVKRGDLQSMSFGFSCEKEKFQRNGDTDIREVMKGTLFEVSLVHTPAYTTSSVVAQRSLETYKQFKEEREMTVNNQQTPPAVGIGAMTGTPVEQPNEVRAYKRGEKLSKETAAVTLGGLIRAHVTGKGTKEEREMLTTTNSGSFLVPHKIMADMIDLARDKSFLFGNATMVNMGGNQTVSVPKVISDPTVSFKKQGEVIPKSDPTFGEVKLDAKYMYGLVEVPLELVKTGIGVEEKLNFLIAQAMNQTLEQAALHGATNGFKGIFNDADLVKHKIPSVQYLEILKGVKSIATNNGNPTDLVLSTNNLYDLETKLATADGQFLTPPSFYTAMSKFATNSIADDKVLVGDLSSIYVGMLQDVSIEVSTQYGFDRGTLAIRIMWYGDVAVAQPKHLALMTVGA</sequence>